<reference evidence="3" key="1">
    <citation type="journal article" date="2013" name="ISME J.">
        <title>A small predatory core genome in the divergent marine Bacteriovorax marinus SJ and the terrestrial Bdellovibrio bacteriovorus.</title>
        <authorList>
            <person name="Crossman L.C."/>
            <person name="Chen H."/>
            <person name="Cerdeno-Tarraga A.M."/>
            <person name="Brooks K."/>
            <person name="Quail M.A."/>
            <person name="Pineiro S.A."/>
            <person name="Hobley L."/>
            <person name="Sockett R.E."/>
            <person name="Bentley S.D."/>
            <person name="Parkhill J."/>
            <person name="Williams H.N."/>
            <person name="Stine O.C."/>
        </authorList>
    </citation>
    <scope>NUCLEOTIDE SEQUENCE [LARGE SCALE GENOMIC DNA]</scope>
    <source>
        <strain evidence="3">ATCC BAA-682 / DSM 15412 / SJ</strain>
    </source>
</reference>
<dbReference type="PATRIC" id="fig|862908.3.peg.3243"/>
<evidence type="ECO:0000313" key="3">
    <source>
        <dbReference type="Proteomes" id="UP000008963"/>
    </source>
</evidence>
<dbReference type="Gene3D" id="3.30.200.20">
    <property type="entry name" value="Phosphorylase Kinase, domain 1"/>
    <property type="match status" value="1"/>
</dbReference>
<proteinExistence type="predicted"/>
<protein>
    <recommendedName>
        <fullName evidence="1">Aminoglycoside phosphotransferase domain-containing protein</fullName>
    </recommendedName>
</protein>
<accession>E1X163</accession>
<feature type="domain" description="Aminoglycoside phosphotransferase" evidence="1">
    <location>
        <begin position="32"/>
        <end position="258"/>
    </location>
</feature>
<dbReference type="EMBL" id="FQ312005">
    <property type="protein sequence ID" value="CBW28133.1"/>
    <property type="molecule type" value="Genomic_DNA"/>
</dbReference>
<evidence type="ECO:0000259" key="1">
    <source>
        <dbReference type="Pfam" id="PF01636"/>
    </source>
</evidence>
<gene>
    <name evidence="2" type="ordered locus">BMS_3390</name>
</gene>
<dbReference type="STRING" id="862908.BMS_3390"/>
<dbReference type="Gene3D" id="3.90.1200.10">
    <property type="match status" value="1"/>
</dbReference>
<keyword evidence="3" id="KW-1185">Reference proteome</keyword>
<dbReference type="Proteomes" id="UP000008963">
    <property type="component" value="Chromosome"/>
</dbReference>
<dbReference type="OrthoDB" id="5288978at2"/>
<dbReference type="AlphaFoldDB" id="E1X163"/>
<organism evidence="2 3">
    <name type="scientific">Halobacteriovorax marinus (strain ATCC BAA-682 / DSM 15412 / SJ)</name>
    <name type="common">Bacteriovorax marinus</name>
    <dbReference type="NCBI Taxonomy" id="862908"/>
    <lineage>
        <taxon>Bacteria</taxon>
        <taxon>Pseudomonadati</taxon>
        <taxon>Bdellovibrionota</taxon>
        <taxon>Bacteriovoracia</taxon>
        <taxon>Bacteriovoracales</taxon>
        <taxon>Halobacteriovoraceae</taxon>
        <taxon>Halobacteriovorax</taxon>
    </lineage>
</organism>
<dbReference type="InterPro" id="IPR011009">
    <property type="entry name" value="Kinase-like_dom_sf"/>
</dbReference>
<evidence type="ECO:0000313" key="2">
    <source>
        <dbReference type="EMBL" id="CBW28133.1"/>
    </source>
</evidence>
<dbReference type="RefSeq" id="WP_014245902.1">
    <property type="nucleotide sequence ID" value="NC_016620.1"/>
</dbReference>
<dbReference type="HOGENOM" id="CLU_021467_0_0_7"/>
<name>E1X163_HALMS</name>
<sequence>MRPEESERLLIEELFENTKNRIDNFNETAKSIAPLTGDASTRRYYRVVTDKKSYVSCLSEPLEQDSDSDFLNVYNIFSDSDVRVPKIYDHNIKKGYFLQEDLGNTTLLSYVSLMLDEGKIYETYREIIDILIRIHAIPADQSFSWGKLKFDTEKLMFEMNFTKKYFLNSFLKVELNKEEEKIYTSSFEKIISELVNEKMVLCHRDFHSRNIMMKNERPVVIDFQDARQGIPQYDLVSMLEDCYFQLSAKNIKKLKEYYFKNSNFLEQDLAKFERLYDLMTIQRTFKAIGSFAYINEDRKDSRYLKYIGFAMEKFRNKLKKFPEFQDLYNLIIGKYYES</sequence>
<dbReference type="eggNOG" id="COG3178">
    <property type="taxonomic scope" value="Bacteria"/>
</dbReference>
<dbReference type="InterPro" id="IPR002575">
    <property type="entry name" value="Aminoglycoside_PTrfase"/>
</dbReference>
<dbReference type="SUPFAM" id="SSF56112">
    <property type="entry name" value="Protein kinase-like (PK-like)"/>
    <property type="match status" value="1"/>
</dbReference>
<dbReference type="KEGG" id="bmx:BMS_3390"/>
<dbReference type="Pfam" id="PF01636">
    <property type="entry name" value="APH"/>
    <property type="match status" value="1"/>
</dbReference>